<proteinExistence type="predicted"/>
<keyword evidence="2" id="KW-1185">Reference proteome</keyword>
<sequence>MGPFSMVVAIVFILMIGRVLQERYRAIGRVRDGDGAGYPSVDVARSHDEVRQLKERVAVLERLITDNHGRADLERQIEQLRDR</sequence>
<organism evidence="1 2">
    <name type="scientific">Sphingomonas citri</name>
    <dbReference type="NCBI Taxonomy" id="2862499"/>
    <lineage>
        <taxon>Bacteria</taxon>
        <taxon>Pseudomonadati</taxon>
        <taxon>Pseudomonadota</taxon>
        <taxon>Alphaproteobacteria</taxon>
        <taxon>Sphingomonadales</taxon>
        <taxon>Sphingomonadaceae</taxon>
        <taxon>Sphingomonas</taxon>
    </lineage>
</organism>
<protein>
    <recommendedName>
        <fullName evidence="3">Phage shock protein B</fullName>
    </recommendedName>
</protein>
<evidence type="ECO:0000313" key="1">
    <source>
        <dbReference type="EMBL" id="MBW6529213.1"/>
    </source>
</evidence>
<dbReference type="EMBL" id="JAHXZN010000001">
    <property type="protein sequence ID" value="MBW6529213.1"/>
    <property type="molecule type" value="Genomic_DNA"/>
</dbReference>
<comment type="caution">
    <text evidence="1">The sequence shown here is derived from an EMBL/GenBank/DDBJ whole genome shotgun (WGS) entry which is preliminary data.</text>
</comment>
<evidence type="ECO:0008006" key="3">
    <source>
        <dbReference type="Google" id="ProtNLM"/>
    </source>
</evidence>
<accession>A0ABS7BHZ3</accession>
<evidence type="ECO:0000313" key="2">
    <source>
        <dbReference type="Proteomes" id="UP000759103"/>
    </source>
</evidence>
<reference evidence="1 2" key="1">
    <citation type="submission" date="2021-07" db="EMBL/GenBank/DDBJ databases">
        <title>Sphingomonas sp.</title>
        <authorList>
            <person name="Feng G."/>
            <person name="Li J."/>
            <person name="Pan M."/>
        </authorList>
    </citation>
    <scope>NUCLEOTIDE SEQUENCE [LARGE SCALE GENOMIC DNA]</scope>
    <source>
        <strain evidence="1 2">RRHST34</strain>
    </source>
</reference>
<dbReference type="RefSeq" id="WP_219746800.1">
    <property type="nucleotide sequence ID" value="NZ_JAHXZN010000001.1"/>
</dbReference>
<name>A0ABS7BHZ3_9SPHN</name>
<dbReference type="Proteomes" id="UP000759103">
    <property type="component" value="Unassembled WGS sequence"/>
</dbReference>
<gene>
    <name evidence="1" type="ORF">KZ820_00545</name>
</gene>